<dbReference type="EMBL" id="PVTF01000023">
    <property type="protein sequence ID" value="PRY30936.1"/>
    <property type="molecule type" value="Genomic_DNA"/>
</dbReference>
<name>A0A2T0SC00_9PSEU</name>
<dbReference type="OrthoDB" id="9981603at2"/>
<dbReference type="RefSeq" id="WP_146175154.1">
    <property type="nucleotide sequence ID" value="NZ_PVTF01000023.1"/>
</dbReference>
<protein>
    <submittedName>
        <fullName evidence="1">Uncharacterized protein</fullName>
    </submittedName>
</protein>
<accession>A0A2T0SC00</accession>
<dbReference type="AlphaFoldDB" id="A0A2T0SC00"/>
<sequence length="74" mass="8394">MTVLIFLIGALLGVLIGAVACVRYVRQEMTAHVAPSMHLMEARMSTLQSSVDLALSKWHEDMHTHRIRHDRILD</sequence>
<gene>
    <name evidence="1" type="ORF">CLV43_12338</name>
</gene>
<evidence type="ECO:0000313" key="2">
    <source>
        <dbReference type="Proteomes" id="UP000239494"/>
    </source>
</evidence>
<evidence type="ECO:0000313" key="1">
    <source>
        <dbReference type="EMBL" id="PRY30936.1"/>
    </source>
</evidence>
<keyword evidence="2" id="KW-1185">Reference proteome</keyword>
<proteinExistence type="predicted"/>
<reference evidence="1 2" key="1">
    <citation type="submission" date="2018-03" db="EMBL/GenBank/DDBJ databases">
        <title>Genomic Encyclopedia of Archaeal and Bacterial Type Strains, Phase II (KMG-II): from individual species to whole genera.</title>
        <authorList>
            <person name="Goeker M."/>
        </authorList>
    </citation>
    <scope>NUCLEOTIDE SEQUENCE [LARGE SCALE GENOMIC DNA]</scope>
    <source>
        <strain evidence="1 2">DSM 44720</strain>
    </source>
</reference>
<dbReference type="Proteomes" id="UP000239494">
    <property type="component" value="Unassembled WGS sequence"/>
</dbReference>
<comment type="caution">
    <text evidence="1">The sequence shown here is derived from an EMBL/GenBank/DDBJ whole genome shotgun (WGS) entry which is preliminary data.</text>
</comment>
<organism evidence="1 2">
    <name type="scientific">Umezawaea tangerina</name>
    <dbReference type="NCBI Taxonomy" id="84725"/>
    <lineage>
        <taxon>Bacteria</taxon>
        <taxon>Bacillati</taxon>
        <taxon>Actinomycetota</taxon>
        <taxon>Actinomycetes</taxon>
        <taxon>Pseudonocardiales</taxon>
        <taxon>Pseudonocardiaceae</taxon>
        <taxon>Umezawaea</taxon>
    </lineage>
</organism>